<evidence type="ECO:0000313" key="4">
    <source>
        <dbReference type="EMBL" id="KAG7364362.1"/>
    </source>
</evidence>
<dbReference type="OrthoDB" id="10251809at2759"/>
<reference evidence="4" key="2">
    <citation type="submission" date="2021-04" db="EMBL/GenBank/DDBJ databases">
        <authorList>
            <person name="Podell S."/>
        </authorList>
    </citation>
    <scope>NUCLEOTIDE SEQUENCE</scope>
    <source>
        <strain evidence="4">Hildebrandi</strain>
    </source>
</reference>
<evidence type="ECO:0000313" key="5">
    <source>
        <dbReference type="Proteomes" id="UP000693970"/>
    </source>
</evidence>
<dbReference type="EMBL" id="JAGRRH010000009">
    <property type="protein sequence ID" value="KAG7364362.1"/>
    <property type="molecule type" value="Genomic_DNA"/>
</dbReference>
<feature type="compositionally biased region" description="Polar residues" evidence="3">
    <location>
        <begin position="200"/>
        <end position="209"/>
    </location>
</feature>
<organism evidence="4 5">
    <name type="scientific">Nitzschia inconspicua</name>
    <dbReference type="NCBI Taxonomy" id="303405"/>
    <lineage>
        <taxon>Eukaryota</taxon>
        <taxon>Sar</taxon>
        <taxon>Stramenopiles</taxon>
        <taxon>Ochrophyta</taxon>
        <taxon>Bacillariophyta</taxon>
        <taxon>Bacillariophyceae</taxon>
        <taxon>Bacillariophycidae</taxon>
        <taxon>Bacillariales</taxon>
        <taxon>Bacillariaceae</taxon>
        <taxon>Nitzschia</taxon>
    </lineage>
</organism>
<reference evidence="4" key="1">
    <citation type="journal article" date="2021" name="Sci. Rep.">
        <title>Diploid genomic architecture of Nitzschia inconspicua, an elite biomass production diatom.</title>
        <authorList>
            <person name="Oliver A."/>
            <person name="Podell S."/>
            <person name="Pinowska A."/>
            <person name="Traller J.C."/>
            <person name="Smith S.R."/>
            <person name="McClure R."/>
            <person name="Beliaev A."/>
            <person name="Bohutskyi P."/>
            <person name="Hill E.A."/>
            <person name="Rabines A."/>
            <person name="Zheng H."/>
            <person name="Allen L.Z."/>
            <person name="Kuo A."/>
            <person name="Grigoriev I.V."/>
            <person name="Allen A.E."/>
            <person name="Hazlebeck D."/>
            <person name="Allen E.E."/>
        </authorList>
    </citation>
    <scope>NUCLEOTIDE SEQUENCE</scope>
    <source>
        <strain evidence="4">Hildebrandi</strain>
    </source>
</reference>
<proteinExistence type="predicted"/>
<feature type="region of interest" description="Disordered" evidence="3">
    <location>
        <begin position="1"/>
        <end position="26"/>
    </location>
</feature>
<evidence type="ECO:0000256" key="2">
    <source>
        <dbReference type="ARBA" id="ARBA00022737"/>
    </source>
</evidence>
<accession>A0A9K3PY93</accession>
<keyword evidence="5" id="KW-1185">Reference proteome</keyword>
<feature type="compositionally biased region" description="Basic and acidic residues" evidence="3">
    <location>
        <begin position="176"/>
        <end position="188"/>
    </location>
</feature>
<dbReference type="PANTHER" id="PTHR46093">
    <property type="entry name" value="ACYL-COA-BINDING DOMAIN-CONTAINING PROTEIN 5"/>
    <property type="match status" value="1"/>
</dbReference>
<name>A0A9K3PY93_9STRA</name>
<dbReference type="PANTHER" id="PTHR46093:SF3">
    <property type="entry name" value="ACYL-COA-BINDING DOMAIN-CONTAINING PROTEIN 4"/>
    <property type="match status" value="1"/>
</dbReference>
<dbReference type="AlphaFoldDB" id="A0A9K3PY93"/>
<comment type="caution">
    <text evidence="4">The sequence shown here is derived from an EMBL/GenBank/DDBJ whole genome shotgun (WGS) entry which is preliminary data.</text>
</comment>
<sequence>MPTLLTSAVQSPQGVRPTTSNATSPTSITLSFRDVDFCLQPSDKNGEVSYKASPSNDNGILVSLISFTGTLLVSPSLDGTLSIRPTTSPVVPSTASRGNCNTDSQSSKKRPTMTVVEEPDSPDIVTGSKESKKVSPGQQKLPFSKGKGTNLVTRQEKKQSSPSAKKGPCKRSQASIDDHDVSVAEKFKRSSTTKRPRLNDMSTNNNMVSGASKDGAGKESPDKMLPCHQPTQDELGHLSVPDLSQTMDSNNSTAVASESDSAYAQSTVDLFSNDNDAKVTSVQEILDRVNNSNDSVASMKKTDDDDEVATHMETDDDHQDADMAQIAGQQTNGANVANDDQVTSIAIIDNAASSKGHGPPCARWGATMCQIQDDRILVYGGQSYDLEGNACIMEDVHIYNPKTSTWEKPINSRGEKRQWHSAVYIPNRKQIIAFGGETIDPVGSAKNKEKTVISDTLRVLDTDIMLWYPPAATGDIPTGRSGHSSVYFPETNEMILFGGVRGSKWLNAVSILDISSWVWTSPRVDGTPPKPRSFHSATAVGNKMVIFGGNNKTSCFNTVHVLESIGREDGNQSPSRLKRVCEWKWSHPSVKGKAPFPRTGHSATLLEDGKTICIYGGWDPNEEDEISGEENIFNGSYLLDTEEWTWKEGPKAQPMGSGTSSHSVQDCGPKRCGHQAVLDPETGEVLVFGGRIPGEALAGDMQKLSPSS</sequence>
<feature type="region of interest" description="Disordered" evidence="3">
    <location>
        <begin position="79"/>
        <end position="225"/>
    </location>
</feature>
<dbReference type="Proteomes" id="UP000693970">
    <property type="component" value="Unassembled WGS sequence"/>
</dbReference>
<evidence type="ECO:0000256" key="3">
    <source>
        <dbReference type="SAM" id="MobiDB-lite"/>
    </source>
</evidence>
<keyword evidence="2" id="KW-0677">Repeat</keyword>
<keyword evidence="1" id="KW-0880">Kelch repeat</keyword>
<dbReference type="Pfam" id="PF24681">
    <property type="entry name" value="Kelch_KLHDC2_KLHL20_DRC7"/>
    <property type="match status" value="1"/>
</dbReference>
<gene>
    <name evidence="4" type="ORF">IV203_037564</name>
</gene>
<feature type="compositionally biased region" description="Polar residues" evidence="3">
    <location>
        <begin position="79"/>
        <end position="105"/>
    </location>
</feature>
<protein>
    <submittedName>
        <fullName evidence="4">Galactose oxidase</fullName>
    </submittedName>
</protein>
<evidence type="ECO:0000256" key="1">
    <source>
        <dbReference type="ARBA" id="ARBA00022441"/>
    </source>
</evidence>